<feature type="non-terminal residue" evidence="1">
    <location>
        <position position="1"/>
    </location>
</feature>
<evidence type="ECO:0000313" key="2">
    <source>
        <dbReference type="Proteomes" id="UP000308600"/>
    </source>
</evidence>
<accession>A0ACD2ZWK5</accession>
<evidence type="ECO:0000313" key="1">
    <source>
        <dbReference type="EMBL" id="TFK57752.1"/>
    </source>
</evidence>
<proteinExistence type="predicted"/>
<keyword evidence="2" id="KW-1185">Reference proteome</keyword>
<reference evidence="1 2" key="1">
    <citation type="journal article" date="2019" name="Nat. Ecol. Evol.">
        <title>Megaphylogeny resolves global patterns of mushroom evolution.</title>
        <authorList>
            <person name="Varga T."/>
            <person name="Krizsan K."/>
            <person name="Foldi C."/>
            <person name="Dima B."/>
            <person name="Sanchez-Garcia M."/>
            <person name="Sanchez-Ramirez S."/>
            <person name="Szollosi G.J."/>
            <person name="Szarkandi J.G."/>
            <person name="Papp V."/>
            <person name="Albert L."/>
            <person name="Andreopoulos W."/>
            <person name="Angelini C."/>
            <person name="Antonin V."/>
            <person name="Barry K.W."/>
            <person name="Bougher N.L."/>
            <person name="Buchanan P."/>
            <person name="Buyck B."/>
            <person name="Bense V."/>
            <person name="Catcheside P."/>
            <person name="Chovatia M."/>
            <person name="Cooper J."/>
            <person name="Damon W."/>
            <person name="Desjardin D."/>
            <person name="Finy P."/>
            <person name="Geml J."/>
            <person name="Haridas S."/>
            <person name="Hughes K."/>
            <person name="Justo A."/>
            <person name="Karasinski D."/>
            <person name="Kautmanova I."/>
            <person name="Kiss B."/>
            <person name="Kocsube S."/>
            <person name="Kotiranta H."/>
            <person name="LaButti K.M."/>
            <person name="Lechner B.E."/>
            <person name="Liimatainen K."/>
            <person name="Lipzen A."/>
            <person name="Lukacs Z."/>
            <person name="Mihaltcheva S."/>
            <person name="Morgado L.N."/>
            <person name="Niskanen T."/>
            <person name="Noordeloos M.E."/>
            <person name="Ohm R.A."/>
            <person name="Ortiz-Santana B."/>
            <person name="Ovrebo C."/>
            <person name="Racz N."/>
            <person name="Riley R."/>
            <person name="Savchenko A."/>
            <person name="Shiryaev A."/>
            <person name="Soop K."/>
            <person name="Spirin V."/>
            <person name="Szebenyi C."/>
            <person name="Tomsovsky M."/>
            <person name="Tulloss R.E."/>
            <person name="Uehling J."/>
            <person name="Grigoriev I.V."/>
            <person name="Vagvolgyi C."/>
            <person name="Papp T."/>
            <person name="Martin F.M."/>
            <person name="Miettinen O."/>
            <person name="Hibbett D.S."/>
            <person name="Nagy L.G."/>
        </authorList>
    </citation>
    <scope>NUCLEOTIDE SEQUENCE [LARGE SCALE GENOMIC DNA]</scope>
    <source>
        <strain evidence="1 2">NL-1719</strain>
    </source>
</reference>
<sequence length="132" mass="15418">VRHIFSEIAFKPDIGYRQPSRRLLSWTWSVIIAFGDCNSLTLQQFRNVKGAFIGRQFQNVNGYSIQHFKHDVRYQQTSRKLFSWTISKCERFSNTATAPNISSIVHNRYDVRLIVRSWETLLDDNNNSVCCG</sequence>
<dbReference type="Proteomes" id="UP000308600">
    <property type="component" value="Unassembled WGS sequence"/>
</dbReference>
<dbReference type="EMBL" id="ML210120">
    <property type="protein sequence ID" value="TFK57752.1"/>
    <property type="molecule type" value="Genomic_DNA"/>
</dbReference>
<gene>
    <name evidence="1" type="ORF">BDN72DRAFT_866517</name>
</gene>
<name>A0ACD2ZWK5_9AGAR</name>
<organism evidence="1 2">
    <name type="scientific">Pluteus cervinus</name>
    <dbReference type="NCBI Taxonomy" id="181527"/>
    <lineage>
        <taxon>Eukaryota</taxon>
        <taxon>Fungi</taxon>
        <taxon>Dikarya</taxon>
        <taxon>Basidiomycota</taxon>
        <taxon>Agaricomycotina</taxon>
        <taxon>Agaricomycetes</taxon>
        <taxon>Agaricomycetidae</taxon>
        <taxon>Agaricales</taxon>
        <taxon>Pluteineae</taxon>
        <taxon>Pluteaceae</taxon>
        <taxon>Pluteus</taxon>
    </lineage>
</organism>
<protein>
    <submittedName>
        <fullName evidence="1">Uncharacterized protein</fullName>
    </submittedName>
</protein>